<keyword evidence="2" id="KW-0812">Transmembrane</keyword>
<evidence type="ECO:0000313" key="3">
    <source>
        <dbReference type="EMBL" id="KAK3212323.1"/>
    </source>
</evidence>
<comment type="caution">
    <text evidence="3">The sequence shown here is derived from an EMBL/GenBank/DDBJ whole genome shotgun (WGS) entry which is preliminary data.</text>
</comment>
<reference evidence="3" key="1">
    <citation type="journal article" date="2023" name="Plant J.">
        <title>Genome sequences and population genomics provide insights into the demographic history, inbreeding, and mutation load of two 'living fossil' tree species of Dipteronia.</title>
        <authorList>
            <person name="Feng Y."/>
            <person name="Comes H.P."/>
            <person name="Chen J."/>
            <person name="Zhu S."/>
            <person name="Lu R."/>
            <person name="Zhang X."/>
            <person name="Li P."/>
            <person name="Qiu J."/>
            <person name="Olsen K.M."/>
            <person name="Qiu Y."/>
        </authorList>
    </citation>
    <scope>NUCLEOTIDE SEQUENCE</scope>
    <source>
        <strain evidence="3">NBL</strain>
    </source>
</reference>
<feature type="transmembrane region" description="Helical" evidence="2">
    <location>
        <begin position="16"/>
        <end position="37"/>
    </location>
</feature>
<sequence>MASKSYDKIADICVQLMLQIAAMVLLLKTNGLMRFIFSVISMMKKKEEEEEEKKKEEEGEDGDEKEERRRRRENN</sequence>
<dbReference type="EMBL" id="JANJYJ010000005">
    <property type="protein sequence ID" value="KAK3212323.1"/>
    <property type="molecule type" value="Genomic_DNA"/>
</dbReference>
<feature type="region of interest" description="Disordered" evidence="1">
    <location>
        <begin position="46"/>
        <end position="75"/>
    </location>
</feature>
<evidence type="ECO:0000313" key="4">
    <source>
        <dbReference type="Proteomes" id="UP001281410"/>
    </source>
</evidence>
<evidence type="ECO:0000256" key="2">
    <source>
        <dbReference type="SAM" id="Phobius"/>
    </source>
</evidence>
<keyword evidence="4" id="KW-1185">Reference proteome</keyword>
<organism evidence="3 4">
    <name type="scientific">Dipteronia sinensis</name>
    <dbReference type="NCBI Taxonomy" id="43782"/>
    <lineage>
        <taxon>Eukaryota</taxon>
        <taxon>Viridiplantae</taxon>
        <taxon>Streptophyta</taxon>
        <taxon>Embryophyta</taxon>
        <taxon>Tracheophyta</taxon>
        <taxon>Spermatophyta</taxon>
        <taxon>Magnoliopsida</taxon>
        <taxon>eudicotyledons</taxon>
        <taxon>Gunneridae</taxon>
        <taxon>Pentapetalae</taxon>
        <taxon>rosids</taxon>
        <taxon>malvids</taxon>
        <taxon>Sapindales</taxon>
        <taxon>Sapindaceae</taxon>
        <taxon>Hippocastanoideae</taxon>
        <taxon>Acereae</taxon>
        <taxon>Dipteronia</taxon>
    </lineage>
</organism>
<gene>
    <name evidence="3" type="ORF">Dsin_017029</name>
</gene>
<name>A0AAE0AF59_9ROSI</name>
<keyword evidence="2" id="KW-1133">Transmembrane helix</keyword>
<accession>A0AAE0AF59</accession>
<proteinExistence type="predicted"/>
<dbReference type="AlphaFoldDB" id="A0AAE0AF59"/>
<protein>
    <submittedName>
        <fullName evidence="3">Uncharacterized protein</fullName>
    </submittedName>
</protein>
<keyword evidence="2" id="KW-0472">Membrane</keyword>
<evidence type="ECO:0000256" key="1">
    <source>
        <dbReference type="SAM" id="MobiDB-lite"/>
    </source>
</evidence>
<feature type="compositionally biased region" description="Basic and acidic residues" evidence="1">
    <location>
        <begin position="46"/>
        <end position="57"/>
    </location>
</feature>
<dbReference type="Proteomes" id="UP001281410">
    <property type="component" value="Unassembled WGS sequence"/>
</dbReference>